<dbReference type="PANTHER" id="PTHR30096">
    <property type="entry name" value="4,5-DOPA DIOXYGENASE EXTRADIOL-LIKE PROTEIN"/>
    <property type="match status" value="1"/>
</dbReference>
<evidence type="ECO:0000313" key="7">
    <source>
        <dbReference type="EMBL" id="TDP84700.1"/>
    </source>
</evidence>
<name>A0A4R6REP5_9BURK</name>
<dbReference type="GO" id="GO:0008198">
    <property type="term" value="F:ferrous iron binding"/>
    <property type="evidence" value="ECO:0007669"/>
    <property type="project" value="InterPro"/>
</dbReference>
<keyword evidence="3" id="KW-0479">Metal-binding</keyword>
<evidence type="ECO:0000259" key="6">
    <source>
        <dbReference type="Pfam" id="PF02900"/>
    </source>
</evidence>
<comment type="caution">
    <text evidence="7">The sequence shown here is derived from an EMBL/GenBank/DDBJ whole genome shotgun (WGS) entry which is preliminary data.</text>
</comment>
<gene>
    <name evidence="7" type="ORF">EV672_103271</name>
</gene>
<comment type="similarity">
    <text evidence="2">Belongs to the DODA-type extradiol aromatic ring-opening dioxygenase family.</text>
</comment>
<dbReference type="PANTHER" id="PTHR30096:SF0">
    <property type="entry name" value="4,5-DOPA DIOXYGENASE EXTRADIOL-LIKE PROTEIN"/>
    <property type="match status" value="1"/>
</dbReference>
<proteinExistence type="inferred from homology"/>
<dbReference type="CDD" id="cd07363">
    <property type="entry name" value="45_DOPA_Dioxygenase"/>
    <property type="match status" value="1"/>
</dbReference>
<feature type="domain" description="Extradiol ring-cleavage dioxygenase class III enzyme subunit B" evidence="6">
    <location>
        <begin position="21"/>
        <end position="261"/>
    </location>
</feature>
<keyword evidence="8" id="KW-1185">Reference proteome</keyword>
<keyword evidence="4" id="KW-0862">Zinc</keyword>
<dbReference type="Pfam" id="PF02900">
    <property type="entry name" value="LigB"/>
    <property type="match status" value="1"/>
</dbReference>
<keyword evidence="7" id="KW-0223">Dioxygenase</keyword>
<evidence type="ECO:0000256" key="3">
    <source>
        <dbReference type="ARBA" id="ARBA00022723"/>
    </source>
</evidence>
<evidence type="ECO:0000313" key="8">
    <source>
        <dbReference type="Proteomes" id="UP000294593"/>
    </source>
</evidence>
<evidence type="ECO:0000256" key="5">
    <source>
        <dbReference type="ARBA" id="ARBA00023002"/>
    </source>
</evidence>
<dbReference type="Proteomes" id="UP000294593">
    <property type="component" value="Unassembled WGS sequence"/>
</dbReference>
<evidence type="ECO:0000256" key="4">
    <source>
        <dbReference type="ARBA" id="ARBA00022833"/>
    </source>
</evidence>
<keyword evidence="5" id="KW-0560">Oxidoreductase</keyword>
<comment type="cofactor">
    <cofactor evidence="1">
        <name>Zn(2+)</name>
        <dbReference type="ChEBI" id="CHEBI:29105"/>
    </cofactor>
</comment>
<evidence type="ECO:0000256" key="1">
    <source>
        <dbReference type="ARBA" id="ARBA00001947"/>
    </source>
</evidence>
<dbReference type="InterPro" id="IPR014436">
    <property type="entry name" value="Extradiol_dOase_DODA"/>
</dbReference>
<dbReference type="PIRSF" id="PIRSF006157">
    <property type="entry name" value="Doxgns_DODA"/>
    <property type="match status" value="1"/>
</dbReference>
<dbReference type="EMBL" id="SNXW01000003">
    <property type="protein sequence ID" value="TDP84700.1"/>
    <property type="molecule type" value="Genomic_DNA"/>
</dbReference>
<sequence length="294" mass="31511">MAAFAHTCRMTAASPSTPLPTLFLSHGSPMIAVEPREAGLFMQSLGQHIDALHGRPRAIVAMSPHTATRTPFVLGAPAHQAIHDFGGFPEALYALRYDVPGDAVLSKDVAKRLQQAGIGATWTEQGGLDHGIWTPLMHLYPQADVPVVPVSLTPHASPQQVFETGRALASLRHEGVLVIGSGSLTHNLQRFFQRPSPAGAAEAPDCAEFRAWVQRTAEGGLWPELLDYRRLAPHAVAMHPTDEHWLPFYFAAGAASESDQPWPVATRLHGSVTHGHLAMDAYGFGAGAAQLAEA</sequence>
<dbReference type="SUPFAM" id="SSF53213">
    <property type="entry name" value="LigB-like"/>
    <property type="match status" value="1"/>
</dbReference>
<evidence type="ECO:0000256" key="2">
    <source>
        <dbReference type="ARBA" id="ARBA00007581"/>
    </source>
</evidence>
<dbReference type="GO" id="GO:0016702">
    <property type="term" value="F:oxidoreductase activity, acting on single donors with incorporation of molecular oxygen, incorporation of two atoms of oxygen"/>
    <property type="evidence" value="ECO:0007669"/>
    <property type="project" value="UniProtKB-ARBA"/>
</dbReference>
<dbReference type="Gene3D" id="3.40.830.10">
    <property type="entry name" value="LigB-like"/>
    <property type="match status" value="1"/>
</dbReference>
<reference evidence="7 8" key="1">
    <citation type="submission" date="2019-03" db="EMBL/GenBank/DDBJ databases">
        <title>Genomic Encyclopedia of Type Strains, Phase IV (KMG-IV): sequencing the most valuable type-strain genomes for metagenomic binning, comparative biology and taxonomic classification.</title>
        <authorList>
            <person name="Goeker M."/>
        </authorList>
    </citation>
    <scope>NUCLEOTIDE SEQUENCE [LARGE SCALE GENOMIC DNA]</scope>
    <source>
        <strain evidence="7 8">DSM 11901</strain>
    </source>
</reference>
<protein>
    <submittedName>
        <fullName evidence="7">4,5-DOPA dioxygenase extradiol</fullName>
    </submittedName>
</protein>
<dbReference type="AlphaFoldDB" id="A0A4R6REP5"/>
<organism evidence="7 8">
    <name type="scientific">Aquabacterium commune</name>
    <dbReference type="NCBI Taxonomy" id="70586"/>
    <lineage>
        <taxon>Bacteria</taxon>
        <taxon>Pseudomonadati</taxon>
        <taxon>Pseudomonadota</taxon>
        <taxon>Betaproteobacteria</taxon>
        <taxon>Burkholderiales</taxon>
        <taxon>Aquabacterium</taxon>
    </lineage>
</organism>
<dbReference type="GO" id="GO:0008270">
    <property type="term" value="F:zinc ion binding"/>
    <property type="evidence" value="ECO:0007669"/>
    <property type="project" value="InterPro"/>
</dbReference>
<accession>A0A4R6REP5</accession>
<dbReference type="InterPro" id="IPR004183">
    <property type="entry name" value="Xdiol_dOase_suB"/>
</dbReference>